<dbReference type="InterPro" id="IPR050109">
    <property type="entry name" value="HTH-type_TetR-like_transc_reg"/>
</dbReference>
<dbReference type="SUPFAM" id="SSF46689">
    <property type="entry name" value="Homeodomain-like"/>
    <property type="match status" value="1"/>
</dbReference>
<dbReference type="GO" id="GO:0003700">
    <property type="term" value="F:DNA-binding transcription factor activity"/>
    <property type="evidence" value="ECO:0007669"/>
    <property type="project" value="TreeGrafter"/>
</dbReference>
<gene>
    <name evidence="6" type="ORF">OG579_13855</name>
</gene>
<dbReference type="KEGG" id="whr:OG579_13855"/>
<evidence type="ECO:0000313" key="7">
    <source>
        <dbReference type="Proteomes" id="UP001432128"/>
    </source>
</evidence>
<feature type="DNA-binding region" description="H-T-H motif" evidence="4">
    <location>
        <begin position="73"/>
        <end position="92"/>
    </location>
</feature>
<keyword evidence="1" id="KW-0805">Transcription regulation</keyword>
<sequence length="240" mass="26319">MAVRGMEPVGELSETLMATPDVRILPGVFFDPPGSLPRGRHNVPREVVAAAQRERLMIAITELMARQGYGDVTVTDVVQRAKVSRSVFYGFFEDKQACALASYDRFIGVLLDSLAGELDADQNLPEFVAAGLRAYLRPIGRDPVVGRAFQVEIDAMGEPARRRRRESLQLFADALATHHARIAVTDPTTECLPPSAYLGVVYAVRQLTSDALEVGQTAGLLDLVPELSQWMLRMLTRAPA</sequence>
<dbReference type="InterPro" id="IPR009057">
    <property type="entry name" value="Homeodomain-like_sf"/>
</dbReference>
<accession>A0AAU4JYE4</accession>
<dbReference type="Proteomes" id="UP001432128">
    <property type="component" value="Chromosome"/>
</dbReference>
<dbReference type="PANTHER" id="PTHR30055">
    <property type="entry name" value="HTH-TYPE TRANSCRIPTIONAL REGULATOR RUTR"/>
    <property type="match status" value="1"/>
</dbReference>
<dbReference type="InterPro" id="IPR001647">
    <property type="entry name" value="HTH_TetR"/>
</dbReference>
<evidence type="ECO:0000256" key="3">
    <source>
        <dbReference type="ARBA" id="ARBA00023163"/>
    </source>
</evidence>
<organism evidence="6 7">
    <name type="scientific">Williamsia herbipolensis</name>
    <dbReference type="NCBI Taxonomy" id="1603258"/>
    <lineage>
        <taxon>Bacteria</taxon>
        <taxon>Bacillati</taxon>
        <taxon>Actinomycetota</taxon>
        <taxon>Actinomycetes</taxon>
        <taxon>Mycobacteriales</taxon>
        <taxon>Nocardiaceae</taxon>
        <taxon>Williamsia</taxon>
    </lineage>
</organism>
<keyword evidence="3" id="KW-0804">Transcription</keyword>
<evidence type="ECO:0000256" key="2">
    <source>
        <dbReference type="ARBA" id="ARBA00023125"/>
    </source>
</evidence>
<evidence type="ECO:0000259" key="5">
    <source>
        <dbReference type="PROSITE" id="PS50977"/>
    </source>
</evidence>
<dbReference type="PANTHER" id="PTHR30055:SF238">
    <property type="entry name" value="MYCOFACTOCIN BIOSYNTHESIS TRANSCRIPTIONAL REGULATOR MFTR-RELATED"/>
    <property type="match status" value="1"/>
</dbReference>
<keyword evidence="2 4" id="KW-0238">DNA-binding</keyword>
<protein>
    <submittedName>
        <fullName evidence="6">TetR/AcrR family transcriptional regulator</fullName>
    </submittedName>
</protein>
<feature type="domain" description="HTH tetR-type" evidence="5">
    <location>
        <begin position="50"/>
        <end position="110"/>
    </location>
</feature>
<dbReference type="RefSeq" id="WP_328856398.1">
    <property type="nucleotide sequence ID" value="NZ_CP108021.1"/>
</dbReference>
<keyword evidence="7" id="KW-1185">Reference proteome</keyword>
<dbReference type="GO" id="GO:0000976">
    <property type="term" value="F:transcription cis-regulatory region binding"/>
    <property type="evidence" value="ECO:0007669"/>
    <property type="project" value="TreeGrafter"/>
</dbReference>
<proteinExistence type="predicted"/>
<dbReference type="EMBL" id="CP108021">
    <property type="protein sequence ID" value="WUM18814.1"/>
    <property type="molecule type" value="Genomic_DNA"/>
</dbReference>
<name>A0AAU4JYE4_9NOCA</name>
<reference evidence="6 7" key="1">
    <citation type="submission" date="2022-10" db="EMBL/GenBank/DDBJ databases">
        <title>The complete genomes of actinobacterial strains from the NBC collection.</title>
        <authorList>
            <person name="Joergensen T.S."/>
            <person name="Alvarez Arevalo M."/>
            <person name="Sterndorff E.B."/>
            <person name="Faurdal D."/>
            <person name="Vuksanovic O."/>
            <person name="Mourched A.-S."/>
            <person name="Charusanti P."/>
            <person name="Shaw S."/>
            <person name="Blin K."/>
            <person name="Weber T."/>
        </authorList>
    </citation>
    <scope>NUCLEOTIDE SEQUENCE [LARGE SCALE GENOMIC DNA]</scope>
    <source>
        <strain evidence="6 7">NBC_00319</strain>
    </source>
</reference>
<dbReference type="AlphaFoldDB" id="A0AAU4JYE4"/>
<dbReference type="Pfam" id="PF00440">
    <property type="entry name" value="TetR_N"/>
    <property type="match status" value="1"/>
</dbReference>
<evidence type="ECO:0000256" key="1">
    <source>
        <dbReference type="ARBA" id="ARBA00023015"/>
    </source>
</evidence>
<evidence type="ECO:0000256" key="4">
    <source>
        <dbReference type="PROSITE-ProRule" id="PRU00335"/>
    </source>
</evidence>
<dbReference type="Gene3D" id="1.10.357.10">
    <property type="entry name" value="Tetracycline Repressor, domain 2"/>
    <property type="match status" value="1"/>
</dbReference>
<dbReference type="PROSITE" id="PS50977">
    <property type="entry name" value="HTH_TETR_2"/>
    <property type="match status" value="1"/>
</dbReference>
<evidence type="ECO:0000313" key="6">
    <source>
        <dbReference type="EMBL" id="WUM18814.1"/>
    </source>
</evidence>